<comment type="caution">
    <text evidence="2">The sequence shown here is derived from an EMBL/GenBank/DDBJ whole genome shotgun (WGS) entry which is preliminary data.</text>
</comment>
<dbReference type="OrthoDB" id="7575967at2"/>
<dbReference type="EMBL" id="VOSK01000178">
    <property type="protein sequence ID" value="MPR28873.1"/>
    <property type="molecule type" value="Genomic_DNA"/>
</dbReference>
<evidence type="ECO:0000259" key="1">
    <source>
        <dbReference type="Pfam" id="PF21834"/>
    </source>
</evidence>
<accession>A0A5N7MPK4</accession>
<evidence type="ECO:0000313" key="3">
    <source>
        <dbReference type="Proteomes" id="UP000403266"/>
    </source>
</evidence>
<evidence type="ECO:0000313" key="2">
    <source>
        <dbReference type="EMBL" id="MPR28873.1"/>
    </source>
</evidence>
<sequence>MPRYFFHTFNGSAHPDTEGTELPGLEAAREEAVQTAGEIIRGQSIKSWKGSDWHMEVTDAAGQALFRLRFSLEELSGETHNFAGPPL</sequence>
<protein>
    <recommendedName>
        <fullName evidence="1">DUF6894 domain-containing protein</fullName>
    </recommendedName>
</protein>
<organism evidence="2 3">
    <name type="scientific">Microvirga tunisiensis</name>
    <dbReference type="NCBI Taxonomy" id="2108360"/>
    <lineage>
        <taxon>Bacteria</taxon>
        <taxon>Pseudomonadati</taxon>
        <taxon>Pseudomonadota</taxon>
        <taxon>Alphaproteobacteria</taxon>
        <taxon>Hyphomicrobiales</taxon>
        <taxon>Methylobacteriaceae</taxon>
        <taxon>Microvirga</taxon>
    </lineage>
</organism>
<name>A0A5N7MPK4_9HYPH</name>
<dbReference type="Proteomes" id="UP000403266">
    <property type="component" value="Unassembled WGS sequence"/>
</dbReference>
<reference evidence="2 3" key="1">
    <citation type="journal article" date="2019" name="Syst. Appl. Microbiol.">
        <title>Microvirga tunisiensis sp. nov., a root nodule symbiotic bacterium isolated from Lupinus micranthus and L. luteus grown in Northern Tunisia.</title>
        <authorList>
            <person name="Msaddak A."/>
            <person name="Rejili M."/>
            <person name="Duran D."/>
            <person name="Mars M."/>
            <person name="Palacios J.M."/>
            <person name="Ruiz-Argueso T."/>
            <person name="Rey L."/>
            <person name="Imperial J."/>
        </authorList>
    </citation>
    <scope>NUCLEOTIDE SEQUENCE [LARGE SCALE GENOMIC DNA]</scope>
    <source>
        <strain evidence="2 3">Lmie10</strain>
    </source>
</reference>
<gene>
    <name evidence="2" type="ORF">FS320_28040</name>
</gene>
<dbReference type="InterPro" id="IPR054189">
    <property type="entry name" value="DUF6894"/>
</dbReference>
<keyword evidence="3" id="KW-1185">Reference proteome</keyword>
<dbReference type="RefSeq" id="WP_108523442.1">
    <property type="nucleotide sequence ID" value="NZ_VOSJ01000181.1"/>
</dbReference>
<proteinExistence type="predicted"/>
<feature type="domain" description="DUF6894" evidence="1">
    <location>
        <begin position="3"/>
        <end position="71"/>
    </location>
</feature>
<dbReference type="AlphaFoldDB" id="A0A5N7MPK4"/>
<dbReference type="Pfam" id="PF21834">
    <property type="entry name" value="DUF6894"/>
    <property type="match status" value="1"/>
</dbReference>